<evidence type="ECO:0000256" key="5">
    <source>
        <dbReference type="ARBA" id="ARBA00023136"/>
    </source>
</evidence>
<evidence type="ECO:0000313" key="7">
    <source>
        <dbReference type="EMBL" id="RIJ47979.1"/>
    </source>
</evidence>
<reference evidence="7 8" key="1">
    <citation type="submission" date="2018-08" db="EMBL/GenBank/DDBJ databases">
        <title>Pallidiluteibacterium maritimus gen. nov., sp. nov., isolated from coastal sediment.</title>
        <authorList>
            <person name="Zhou L.Y."/>
        </authorList>
    </citation>
    <scope>NUCLEOTIDE SEQUENCE [LARGE SCALE GENOMIC DNA]</scope>
    <source>
        <strain evidence="7 8">XSD2</strain>
    </source>
</reference>
<dbReference type="GO" id="GO:0005886">
    <property type="term" value="C:plasma membrane"/>
    <property type="evidence" value="ECO:0007669"/>
    <property type="project" value="UniProtKB-SubCell"/>
</dbReference>
<evidence type="ECO:0000256" key="3">
    <source>
        <dbReference type="ARBA" id="ARBA00022692"/>
    </source>
</evidence>
<protein>
    <submittedName>
        <fullName evidence="7">LysE family translocator</fullName>
    </submittedName>
</protein>
<comment type="caution">
    <text evidence="7">The sequence shown here is derived from an EMBL/GenBank/DDBJ whole genome shotgun (WGS) entry which is preliminary data.</text>
</comment>
<dbReference type="AlphaFoldDB" id="A0A399SZ43"/>
<evidence type="ECO:0000256" key="6">
    <source>
        <dbReference type="SAM" id="Phobius"/>
    </source>
</evidence>
<organism evidence="7 8">
    <name type="scientific">Maribellus luteus</name>
    <dbReference type="NCBI Taxonomy" id="2305463"/>
    <lineage>
        <taxon>Bacteria</taxon>
        <taxon>Pseudomonadati</taxon>
        <taxon>Bacteroidota</taxon>
        <taxon>Bacteroidia</taxon>
        <taxon>Marinilabiliales</taxon>
        <taxon>Prolixibacteraceae</taxon>
        <taxon>Maribellus</taxon>
    </lineage>
</organism>
<keyword evidence="3 6" id="KW-0812">Transmembrane</keyword>
<evidence type="ECO:0000256" key="2">
    <source>
        <dbReference type="ARBA" id="ARBA00022475"/>
    </source>
</evidence>
<evidence type="ECO:0000256" key="1">
    <source>
        <dbReference type="ARBA" id="ARBA00004651"/>
    </source>
</evidence>
<dbReference type="PANTHER" id="PTHR30086">
    <property type="entry name" value="ARGININE EXPORTER PROTEIN ARGO"/>
    <property type="match status" value="1"/>
</dbReference>
<dbReference type="PANTHER" id="PTHR30086:SF20">
    <property type="entry name" value="ARGININE EXPORTER PROTEIN ARGO-RELATED"/>
    <property type="match status" value="1"/>
</dbReference>
<feature type="transmembrane region" description="Helical" evidence="6">
    <location>
        <begin position="71"/>
        <end position="90"/>
    </location>
</feature>
<feature type="transmembrane region" description="Helical" evidence="6">
    <location>
        <begin position="211"/>
        <end position="232"/>
    </location>
</feature>
<feature type="transmembrane region" description="Helical" evidence="6">
    <location>
        <begin position="244"/>
        <end position="265"/>
    </location>
</feature>
<comment type="subcellular location">
    <subcellularLocation>
        <location evidence="1">Cell membrane</location>
        <topology evidence="1">Multi-pass membrane protein</topology>
    </subcellularLocation>
</comment>
<keyword evidence="5 6" id="KW-0472">Membrane</keyword>
<keyword evidence="4 6" id="KW-1133">Transmembrane helix</keyword>
<dbReference type="Pfam" id="PF01810">
    <property type="entry name" value="LysE"/>
    <property type="match status" value="1"/>
</dbReference>
<feature type="transmembrane region" description="Helical" evidence="6">
    <location>
        <begin position="175"/>
        <end position="199"/>
    </location>
</feature>
<proteinExistence type="predicted"/>
<name>A0A399SZ43_9BACT</name>
<evidence type="ECO:0000256" key="4">
    <source>
        <dbReference type="ARBA" id="ARBA00022989"/>
    </source>
</evidence>
<accession>A0A399SZ43</accession>
<dbReference type="GO" id="GO:0015171">
    <property type="term" value="F:amino acid transmembrane transporter activity"/>
    <property type="evidence" value="ECO:0007669"/>
    <property type="project" value="TreeGrafter"/>
</dbReference>
<dbReference type="InterPro" id="IPR001123">
    <property type="entry name" value="LeuE-type"/>
</dbReference>
<keyword evidence="8" id="KW-1185">Reference proteome</keyword>
<keyword evidence="2" id="KW-1003">Cell membrane</keyword>
<feature type="transmembrane region" description="Helical" evidence="6">
    <location>
        <begin position="135"/>
        <end position="154"/>
    </location>
</feature>
<evidence type="ECO:0000313" key="8">
    <source>
        <dbReference type="Proteomes" id="UP000265926"/>
    </source>
</evidence>
<feature type="transmembrane region" description="Helical" evidence="6">
    <location>
        <begin position="102"/>
        <end position="129"/>
    </location>
</feature>
<dbReference type="EMBL" id="QWGR01000006">
    <property type="protein sequence ID" value="RIJ47979.1"/>
    <property type="molecule type" value="Genomic_DNA"/>
</dbReference>
<dbReference type="Proteomes" id="UP000265926">
    <property type="component" value="Unassembled WGS sequence"/>
</dbReference>
<sequence length="270" mass="30138">MSVKFKAISGSSQKTLQKSKSVVLAENQSFRTDNIARYFLFKLCICYAVRDFLFKTLMYLCTMLLKFWLEGIIIGVLASAPLGPIGILVIQRTLNHGRTTGFYSGLGAALSDTVYAAFAGFGMALIIGVIQQHELWVKLAGAVILVLLGIFIFFSHPERQSVKKLKKKGNPLKHMAGTFAVGISNPHIMLLHVAMFSGFGIVLSHKNLGEAFFVLLGVTMGCLLWWFGLTWIIDLFRSRFSLKILLWFNRIAGIAIILFVVVYMVKTMMQ</sequence>
<gene>
    <name evidence="7" type="ORF">D1614_12730</name>
</gene>